<evidence type="ECO:0000313" key="1">
    <source>
        <dbReference type="EMBL" id="GLB84504.1"/>
    </source>
</evidence>
<accession>A0A9P3UWD3</accession>
<dbReference type="Proteomes" id="UP001064782">
    <property type="component" value="Unassembled WGS sequence"/>
</dbReference>
<reference evidence="2" key="1">
    <citation type="submission" date="2022-08" db="EMBL/GenBank/DDBJ databases">
        <title>Mycobacterium kiyosense sp. nov., scotochromogenic slow-glowing species isolated from respiratory specimens.</title>
        <authorList>
            <person name="Fukano H."/>
            <person name="Kazumi Y."/>
            <person name="Sakagami N."/>
            <person name="Ato M."/>
            <person name="Mitarai S."/>
            <person name="Hoshino Y."/>
        </authorList>
    </citation>
    <scope>NUCLEOTIDE SEQUENCE</scope>
    <source>
        <strain evidence="2">1413</strain>
        <strain evidence="1">SRL2020-028</strain>
    </source>
</reference>
<evidence type="ECO:0000313" key="3">
    <source>
        <dbReference type="Proteomes" id="UP001064782"/>
    </source>
</evidence>
<gene>
    <name evidence="2" type="ORF">Mkiyose1413_47630</name>
    <name evidence="1" type="ORF">SRL2020028_37600</name>
</gene>
<keyword evidence="3" id="KW-1185">Reference proteome</keyword>
<organism evidence="2 3">
    <name type="scientific">Mycobacterium kiyosense</name>
    <dbReference type="NCBI Taxonomy" id="2871094"/>
    <lineage>
        <taxon>Bacteria</taxon>
        <taxon>Bacillati</taxon>
        <taxon>Actinomycetota</taxon>
        <taxon>Actinomycetes</taxon>
        <taxon>Mycobacteriales</taxon>
        <taxon>Mycobacteriaceae</taxon>
        <taxon>Mycobacterium</taxon>
    </lineage>
</organism>
<name>A0A9P3UWD3_9MYCO</name>
<dbReference type="EMBL" id="BRZI01000057">
    <property type="protein sequence ID" value="GLD32880.1"/>
    <property type="molecule type" value="Genomic_DNA"/>
</dbReference>
<evidence type="ECO:0000313" key="2">
    <source>
        <dbReference type="EMBL" id="GLD32880.1"/>
    </source>
</evidence>
<comment type="caution">
    <text evidence="2">The sequence shown here is derived from an EMBL/GenBank/DDBJ whole genome shotgun (WGS) entry which is preliminary data.</text>
</comment>
<sequence length="466" mass="49320">MVAVLVVVVVLVGGLWVWRSGVLGASKGPGNAQAQRPWVPPIGTPQELLVSFSLDRQPVAGWQVRPTDVGLPDYAPIGNLFASDGDRAYFLSEFHDNDCGNACRPPQAWVYGIDTTTGKKLFDPVVLPRWGVTCYGNGPGVAVCLAEIKPPTASVIDLVHGVLSFTGPTDVAVSAFPGPEAHAVGTYLGQSWLVASVNGRGVYGVGSHGERTWFVPGTGYFNPTDARVADDIPAPVLAVSPSGLNDVADRVFSPADGHEVTPAAPAGTSLTRAVVYNGGFAYAYREGQTGQNGVMFYDVSGKVLAQRPMGPSTVKLLDNPAMPVVAVDGQWQVFTAVGKPVTEIAAPEMVPILRMIGSKLYVQRGDVIDHAWQQWDLHTGQSGATCAGQNLEETAPSGEYVASDGTTVIGKTGGVFVGQYAAMNRTTCQILWKTPADVRVNLWKVGTGLLQSDQTHNAMTWLRPPA</sequence>
<dbReference type="EMBL" id="BRXE01000052">
    <property type="protein sequence ID" value="GLB84504.1"/>
    <property type="molecule type" value="Genomic_DNA"/>
</dbReference>
<dbReference type="AlphaFoldDB" id="A0A9P3UWD3"/>
<proteinExistence type="predicted"/>
<dbReference type="Proteomes" id="UP001165663">
    <property type="component" value="Unassembled WGS sequence"/>
</dbReference>
<protein>
    <submittedName>
        <fullName evidence="2">Uncharacterized protein</fullName>
    </submittedName>
</protein>